<dbReference type="AlphaFoldDB" id="A0A8A3S9K6"/>
<keyword evidence="3" id="KW-1185">Reference proteome</keyword>
<keyword evidence="1" id="KW-0472">Membrane</keyword>
<feature type="transmembrane region" description="Helical" evidence="1">
    <location>
        <begin position="243"/>
        <end position="267"/>
    </location>
</feature>
<proteinExistence type="predicted"/>
<dbReference type="GeneID" id="76425205"/>
<protein>
    <submittedName>
        <fullName evidence="2">Uncharacterized protein</fullName>
    </submittedName>
</protein>
<keyword evidence="1" id="KW-1133">Transmembrane helix</keyword>
<dbReference type="KEGG" id="maqe:RJ40_12500"/>
<feature type="transmembrane region" description="Helical" evidence="1">
    <location>
        <begin position="75"/>
        <end position="100"/>
    </location>
</feature>
<dbReference type="EMBL" id="CP036172">
    <property type="protein sequence ID" value="QSZ68254.1"/>
    <property type="molecule type" value="Genomic_DNA"/>
</dbReference>
<reference evidence="2" key="1">
    <citation type="journal article" date="2001" name="Int. J. Syst. Evol. Microbiol.">
        <title>Methanofollis aquaemaris sp. nov., a methanogen isolated from an aquaculture fish pond.</title>
        <authorList>
            <person name="Lai M.C."/>
            <person name="Chen S.C."/>
        </authorList>
    </citation>
    <scope>NUCLEOTIDE SEQUENCE</scope>
    <source>
        <strain evidence="2">N2F9704</strain>
    </source>
</reference>
<dbReference type="RefSeq" id="WP_265581209.1">
    <property type="nucleotide sequence ID" value="NZ_CP036172.1"/>
</dbReference>
<feature type="transmembrane region" description="Helical" evidence="1">
    <location>
        <begin position="128"/>
        <end position="156"/>
    </location>
</feature>
<evidence type="ECO:0000313" key="2">
    <source>
        <dbReference type="EMBL" id="QSZ68254.1"/>
    </source>
</evidence>
<feature type="transmembrane region" description="Helical" evidence="1">
    <location>
        <begin position="28"/>
        <end position="47"/>
    </location>
</feature>
<keyword evidence="1" id="KW-0812">Transmembrane</keyword>
<gene>
    <name evidence="2" type="ORF">RJ40_12500</name>
</gene>
<name>A0A8A3S9K6_9EURY</name>
<dbReference type="Proteomes" id="UP001042704">
    <property type="component" value="Chromosome"/>
</dbReference>
<sequence>MHNPSHADSTVEITSVRFRPTMKALTPIFLYLGVFILVFAAIALLTYEPYSEMISKTPSGTFTVAKMNPPPDPAILLNSLLFVVVGLVFAAVAIAMYNLVAGRFGGVTVRTGFSPAEEREIVIRDVGVCAAGGIGGVIFFGLGACTCLLYMGLGWLSSIWWPHSGAIYGSNTTEMIITVLWIISQVAVGFVIFGGAALLYNLFLPWTRGAVVTVRGTAGGDGEEFTDRMYAIRAFATPTVARAAAAIGFGFGCLLVATMLLGAITGFPFLPGLPETETFAFDLLVCPFIYAGGAFLIGAIASIIYNAAARVLRGFVFRAEREENTTS</sequence>
<feature type="transmembrane region" description="Helical" evidence="1">
    <location>
        <begin position="287"/>
        <end position="308"/>
    </location>
</feature>
<evidence type="ECO:0000313" key="3">
    <source>
        <dbReference type="Proteomes" id="UP001042704"/>
    </source>
</evidence>
<evidence type="ECO:0000256" key="1">
    <source>
        <dbReference type="SAM" id="Phobius"/>
    </source>
</evidence>
<organism evidence="2 3">
    <name type="scientific">Methanofollis aquaemaris</name>
    <dbReference type="NCBI Taxonomy" id="126734"/>
    <lineage>
        <taxon>Archaea</taxon>
        <taxon>Methanobacteriati</taxon>
        <taxon>Methanobacteriota</taxon>
        <taxon>Stenosarchaea group</taxon>
        <taxon>Methanomicrobia</taxon>
        <taxon>Methanomicrobiales</taxon>
        <taxon>Methanomicrobiaceae</taxon>
        <taxon>Methanofollis</taxon>
    </lineage>
</organism>
<feature type="transmembrane region" description="Helical" evidence="1">
    <location>
        <begin position="176"/>
        <end position="200"/>
    </location>
</feature>
<accession>A0A8A3S9K6</accession>
<reference evidence="2" key="2">
    <citation type="submission" date="2019-02" db="EMBL/GenBank/DDBJ databases">
        <authorList>
            <person name="Chen S.-C."/>
            <person name="Chien H.-H."/>
            <person name="Lai M.-C."/>
        </authorList>
    </citation>
    <scope>NUCLEOTIDE SEQUENCE</scope>
    <source>
        <strain evidence="2">N2F9704</strain>
    </source>
</reference>